<dbReference type="GO" id="GO:0009086">
    <property type="term" value="P:methionine biosynthetic process"/>
    <property type="evidence" value="ECO:0007669"/>
    <property type="project" value="UniProtKB-KW"/>
</dbReference>
<dbReference type="SUPFAM" id="SSF53223">
    <property type="entry name" value="Aminoacid dehydrogenase-like, N-terminal domain"/>
    <property type="match status" value="1"/>
</dbReference>
<dbReference type="InterPro" id="IPR000672">
    <property type="entry name" value="THF_DH/CycHdrlase"/>
</dbReference>
<keyword evidence="4 11" id="KW-0658">Purine biosynthesis</keyword>
<keyword evidence="6 11" id="KW-0521">NADP</keyword>
<keyword evidence="8 11" id="KW-0368">Histidine biosynthesis</keyword>
<dbReference type="Gene3D" id="3.40.50.10860">
    <property type="entry name" value="Leucine Dehydrogenase, chain A, domain 1"/>
    <property type="match status" value="1"/>
</dbReference>
<comment type="caution">
    <text evidence="11">Lacks conserved residue(s) required for the propagation of feature annotation.</text>
</comment>
<evidence type="ECO:0000256" key="11">
    <source>
        <dbReference type="HAMAP-Rule" id="MF_01576"/>
    </source>
</evidence>
<feature type="binding site" evidence="11">
    <location>
        <position position="226"/>
    </location>
    <ligand>
        <name>NADP(+)</name>
        <dbReference type="ChEBI" id="CHEBI:58349"/>
    </ligand>
</feature>
<comment type="caution">
    <text evidence="14">The sequence shown here is derived from an EMBL/GenBank/DDBJ whole genome shotgun (WGS) entry which is preliminary data.</text>
</comment>
<dbReference type="EC" id="3.5.4.9" evidence="11"/>
<dbReference type="GO" id="GO:0004477">
    <property type="term" value="F:methenyltetrahydrofolate cyclohydrolase activity"/>
    <property type="evidence" value="ECO:0007669"/>
    <property type="project" value="UniProtKB-UniRule"/>
</dbReference>
<dbReference type="InterPro" id="IPR020630">
    <property type="entry name" value="THF_DH/CycHdrlase_cat_dom"/>
</dbReference>
<evidence type="ECO:0000256" key="9">
    <source>
        <dbReference type="ARBA" id="ARBA00023167"/>
    </source>
</evidence>
<protein>
    <recommendedName>
        <fullName evidence="11">Bifunctional protein FolD</fullName>
    </recommendedName>
    <domain>
        <recommendedName>
            <fullName evidence="11">Methylenetetrahydrofolate dehydrogenase</fullName>
            <ecNumber evidence="11">1.5.1.5</ecNumber>
        </recommendedName>
    </domain>
    <domain>
        <recommendedName>
            <fullName evidence="11">Methenyltetrahydrofolate cyclohydrolase</fullName>
            <ecNumber evidence="11">3.5.4.9</ecNumber>
        </recommendedName>
    </domain>
</protein>
<evidence type="ECO:0000256" key="6">
    <source>
        <dbReference type="ARBA" id="ARBA00022857"/>
    </source>
</evidence>
<evidence type="ECO:0000256" key="3">
    <source>
        <dbReference type="ARBA" id="ARBA00022563"/>
    </source>
</evidence>
<dbReference type="EMBL" id="LBWG01000007">
    <property type="protein sequence ID" value="KKR04471.1"/>
    <property type="molecule type" value="Genomic_DNA"/>
</dbReference>
<evidence type="ECO:0000313" key="15">
    <source>
        <dbReference type="Proteomes" id="UP000033935"/>
    </source>
</evidence>
<dbReference type="GO" id="GO:0005829">
    <property type="term" value="C:cytosol"/>
    <property type="evidence" value="ECO:0007669"/>
    <property type="project" value="TreeGrafter"/>
</dbReference>
<feature type="domain" description="Tetrahydrofolate dehydrogenase/cyclohydrolase catalytic" evidence="12">
    <location>
        <begin position="5"/>
        <end position="115"/>
    </location>
</feature>
<comment type="subunit">
    <text evidence="2 11">Homodimer.</text>
</comment>
<comment type="function">
    <text evidence="11">Catalyzes the oxidation of 5,10-methylenetetrahydrofolate to 5,10-methenyltetrahydrofolate and then the hydrolysis of 5,10-methenyltetrahydrofolate to 10-formyltetrahydrofolate.</text>
</comment>
<dbReference type="PANTHER" id="PTHR48099:SF5">
    <property type="entry name" value="C-1-TETRAHYDROFOLATE SYNTHASE, CYTOPLASMIC"/>
    <property type="match status" value="1"/>
</dbReference>
<name>A0A0G0MVK4_9BACT</name>
<dbReference type="FunFam" id="3.40.50.10860:FF:000005">
    <property type="entry name" value="C-1-tetrahydrofolate synthase, cytoplasmic, putative"/>
    <property type="match status" value="1"/>
</dbReference>
<dbReference type="PANTHER" id="PTHR48099">
    <property type="entry name" value="C-1-TETRAHYDROFOLATE SYNTHASE, CYTOPLASMIC-RELATED"/>
    <property type="match status" value="1"/>
</dbReference>
<evidence type="ECO:0000256" key="7">
    <source>
        <dbReference type="ARBA" id="ARBA00023002"/>
    </source>
</evidence>
<keyword evidence="7 11" id="KW-0560">Oxidoreductase</keyword>
<dbReference type="GO" id="GO:0000105">
    <property type="term" value="P:L-histidine biosynthetic process"/>
    <property type="evidence" value="ECO:0007669"/>
    <property type="project" value="UniProtKB-KW"/>
</dbReference>
<dbReference type="Gene3D" id="3.40.50.720">
    <property type="entry name" value="NAD(P)-binding Rossmann-like Domain"/>
    <property type="match status" value="1"/>
</dbReference>
<dbReference type="PRINTS" id="PR00085">
    <property type="entry name" value="THFDHDRGNASE"/>
</dbReference>
<accession>A0A0G0MVK4</accession>
<evidence type="ECO:0000256" key="2">
    <source>
        <dbReference type="ARBA" id="ARBA00011738"/>
    </source>
</evidence>
<dbReference type="InterPro" id="IPR020631">
    <property type="entry name" value="THF_DH/CycHdrlase_NAD-bd_dom"/>
</dbReference>
<dbReference type="CDD" id="cd01080">
    <property type="entry name" value="NAD_bind_m-THF_DH_Cyclohyd"/>
    <property type="match status" value="1"/>
</dbReference>
<feature type="domain" description="Tetrahydrofolate dehydrogenase/cyclohydrolase NAD(P)-binding" evidence="13">
    <location>
        <begin position="136"/>
        <end position="275"/>
    </location>
</feature>
<comment type="catalytic activity">
    <reaction evidence="11">
        <text>(6R)-5,10-methylene-5,6,7,8-tetrahydrofolate + NADP(+) = (6R)-5,10-methenyltetrahydrofolate + NADPH</text>
        <dbReference type="Rhea" id="RHEA:22812"/>
        <dbReference type="ChEBI" id="CHEBI:15636"/>
        <dbReference type="ChEBI" id="CHEBI:57455"/>
        <dbReference type="ChEBI" id="CHEBI:57783"/>
        <dbReference type="ChEBI" id="CHEBI:58349"/>
        <dbReference type="EC" id="1.5.1.5"/>
    </reaction>
</comment>
<keyword evidence="11" id="KW-0028">Amino-acid biosynthesis</keyword>
<evidence type="ECO:0000256" key="1">
    <source>
        <dbReference type="ARBA" id="ARBA00004777"/>
    </source>
</evidence>
<dbReference type="UniPathway" id="UPA00193"/>
<keyword evidence="10 11" id="KW-0511">Multifunctional enzyme</keyword>
<dbReference type="Pfam" id="PF02882">
    <property type="entry name" value="THF_DHG_CYH_C"/>
    <property type="match status" value="1"/>
</dbReference>
<keyword evidence="3 11" id="KW-0554">One-carbon metabolism</keyword>
<organism evidence="14 15">
    <name type="scientific">Candidatus Uhrbacteria bacterium GW2011_GWF2_39_13</name>
    <dbReference type="NCBI Taxonomy" id="1618995"/>
    <lineage>
        <taxon>Bacteria</taxon>
        <taxon>Candidatus Uhriibacteriota</taxon>
    </lineage>
</organism>
<dbReference type="GO" id="GO:0006164">
    <property type="term" value="P:purine nucleotide biosynthetic process"/>
    <property type="evidence" value="ECO:0007669"/>
    <property type="project" value="UniProtKB-KW"/>
</dbReference>
<dbReference type="InterPro" id="IPR020867">
    <property type="entry name" value="THF_DH/CycHdrlase_CS"/>
</dbReference>
<comment type="similarity">
    <text evidence="11">Belongs to the tetrahydrofolate dehydrogenase/cyclohydrolase family.</text>
</comment>
<dbReference type="InterPro" id="IPR046346">
    <property type="entry name" value="Aminoacid_DH-like_N_sf"/>
</dbReference>
<sequence>MTHILNGKALAARIQKKIQTRVESLPSKPGLAILLVGEDPASHTYVQLKRKACEEVGIHFELFLYPSTQPEQTLIDKIQELNARSDIHGILVQLPLPSQNADRVIFAIDPLKDVDGFHPFNLEKLRAHQPSLVSAVALGVVRLIRESVGTDRLPPHAVIVSSPLFAQPLEILLKESGVQTVITQAEDKHLSEKTKQADLLIVAEGIPGLITKEFVKPGAILIDVGTTRTSEGLVGDVDFESVKNVASAITPVPGGVGPMTVAMLLVNILKAYEFQKKYL</sequence>
<evidence type="ECO:0000256" key="8">
    <source>
        <dbReference type="ARBA" id="ARBA00023102"/>
    </source>
</evidence>
<evidence type="ECO:0000313" key="14">
    <source>
        <dbReference type="EMBL" id="KKR04471.1"/>
    </source>
</evidence>
<dbReference type="EC" id="1.5.1.5" evidence="11"/>
<dbReference type="Pfam" id="PF00763">
    <property type="entry name" value="THF_DHG_CYH"/>
    <property type="match status" value="1"/>
</dbReference>
<evidence type="ECO:0000259" key="13">
    <source>
        <dbReference type="Pfam" id="PF02882"/>
    </source>
</evidence>
<comment type="catalytic activity">
    <reaction evidence="11">
        <text>(6R)-5,10-methenyltetrahydrofolate + H2O = (6R)-10-formyltetrahydrofolate + H(+)</text>
        <dbReference type="Rhea" id="RHEA:23700"/>
        <dbReference type="ChEBI" id="CHEBI:15377"/>
        <dbReference type="ChEBI" id="CHEBI:15378"/>
        <dbReference type="ChEBI" id="CHEBI:57455"/>
        <dbReference type="ChEBI" id="CHEBI:195366"/>
        <dbReference type="EC" id="3.5.4.9"/>
    </reaction>
</comment>
<dbReference type="GO" id="GO:0004488">
    <property type="term" value="F:methylenetetrahydrofolate dehydrogenase (NADP+) activity"/>
    <property type="evidence" value="ECO:0007669"/>
    <property type="project" value="UniProtKB-UniRule"/>
</dbReference>
<evidence type="ECO:0000259" key="12">
    <source>
        <dbReference type="Pfam" id="PF00763"/>
    </source>
</evidence>
<dbReference type="PROSITE" id="PS00767">
    <property type="entry name" value="THF_DHG_CYH_2"/>
    <property type="match status" value="1"/>
</dbReference>
<gene>
    <name evidence="11" type="primary">folD</name>
    <name evidence="14" type="ORF">UT30_C0007G0027</name>
</gene>
<keyword evidence="5 11" id="KW-0378">Hydrolase</keyword>
<evidence type="ECO:0000256" key="4">
    <source>
        <dbReference type="ARBA" id="ARBA00022755"/>
    </source>
</evidence>
<dbReference type="PATRIC" id="fig|1618995.3.peg.385"/>
<dbReference type="SUPFAM" id="SSF51735">
    <property type="entry name" value="NAD(P)-binding Rossmann-fold domains"/>
    <property type="match status" value="1"/>
</dbReference>
<dbReference type="Proteomes" id="UP000033935">
    <property type="component" value="Unassembled WGS sequence"/>
</dbReference>
<keyword evidence="9 11" id="KW-0486">Methionine biosynthesis</keyword>
<dbReference type="GO" id="GO:0035999">
    <property type="term" value="P:tetrahydrofolate interconversion"/>
    <property type="evidence" value="ECO:0007669"/>
    <property type="project" value="UniProtKB-UniRule"/>
</dbReference>
<comment type="pathway">
    <text evidence="1 11">One-carbon metabolism; tetrahydrofolate interconversion.</text>
</comment>
<reference evidence="14 15" key="1">
    <citation type="journal article" date="2015" name="Nature">
        <title>rRNA introns, odd ribosomes, and small enigmatic genomes across a large radiation of phyla.</title>
        <authorList>
            <person name="Brown C.T."/>
            <person name="Hug L.A."/>
            <person name="Thomas B.C."/>
            <person name="Sharon I."/>
            <person name="Castelle C.J."/>
            <person name="Singh A."/>
            <person name="Wilkins M.J."/>
            <person name="Williams K.H."/>
            <person name="Banfield J.F."/>
        </authorList>
    </citation>
    <scope>NUCLEOTIDE SEQUENCE [LARGE SCALE GENOMIC DNA]</scope>
</reference>
<evidence type="ECO:0000256" key="5">
    <source>
        <dbReference type="ARBA" id="ARBA00022801"/>
    </source>
</evidence>
<dbReference type="AlphaFoldDB" id="A0A0G0MVK4"/>
<dbReference type="InterPro" id="IPR036291">
    <property type="entry name" value="NAD(P)-bd_dom_sf"/>
</dbReference>
<proteinExistence type="inferred from homology"/>
<dbReference type="HAMAP" id="MF_01576">
    <property type="entry name" value="THF_DHG_CYH"/>
    <property type="match status" value="1"/>
</dbReference>
<evidence type="ECO:0000256" key="10">
    <source>
        <dbReference type="ARBA" id="ARBA00023268"/>
    </source>
</evidence>